<name>A0ACC1NJC6_9APHY</name>
<comment type="caution">
    <text evidence="1">The sequence shown here is derived from an EMBL/GenBank/DDBJ whole genome shotgun (WGS) entry which is preliminary data.</text>
</comment>
<organism evidence="1 2">
    <name type="scientific">Trametes sanguinea</name>
    <dbReference type="NCBI Taxonomy" id="158606"/>
    <lineage>
        <taxon>Eukaryota</taxon>
        <taxon>Fungi</taxon>
        <taxon>Dikarya</taxon>
        <taxon>Basidiomycota</taxon>
        <taxon>Agaricomycotina</taxon>
        <taxon>Agaricomycetes</taxon>
        <taxon>Polyporales</taxon>
        <taxon>Polyporaceae</taxon>
        <taxon>Trametes</taxon>
    </lineage>
</organism>
<accession>A0ACC1NJC6</accession>
<gene>
    <name evidence="1" type="ORF">NUW54_g11207</name>
</gene>
<sequence>MARTLSFMPLPLPQLVTAAVPSADAPTAVQPSQANASMPSLIPIGSELGAARSIASQELAELEDAYIDYSGQAEHAVSEQPREDGLSMLAPSEFGVPQTRPSTTDDAGIWACYCLIFSSFHHPIDNLARSHRPHLYMPAHTTNNDVDRVGSALLYLQGSIASNATAETTIAEPMQSAELPMDQQPEVVEEASRPLPVVLHTLNDAVREYLDAQYAVEAAELAKLFCVPPPYGSAYSEVLQVQLIYRICKHLHISTARNQSTAEVHTALGAVLSITVADVVQWSRMGCLKNFRHARKRVTNLYTLQHDLRQASGLDGSGCE</sequence>
<dbReference type="Proteomes" id="UP001144978">
    <property type="component" value="Unassembled WGS sequence"/>
</dbReference>
<protein>
    <submittedName>
        <fullName evidence="1">Uncharacterized protein</fullName>
    </submittedName>
</protein>
<evidence type="ECO:0000313" key="1">
    <source>
        <dbReference type="EMBL" id="KAJ2979007.1"/>
    </source>
</evidence>
<evidence type="ECO:0000313" key="2">
    <source>
        <dbReference type="Proteomes" id="UP001144978"/>
    </source>
</evidence>
<dbReference type="EMBL" id="JANSHE010004294">
    <property type="protein sequence ID" value="KAJ2979007.1"/>
    <property type="molecule type" value="Genomic_DNA"/>
</dbReference>
<reference evidence="1" key="1">
    <citation type="submission" date="2022-08" db="EMBL/GenBank/DDBJ databases">
        <title>Genome Sequence of Pycnoporus sanguineus.</title>
        <authorList>
            <person name="Buettner E."/>
        </authorList>
    </citation>
    <scope>NUCLEOTIDE SEQUENCE</scope>
    <source>
        <strain evidence="1">CG-C14</strain>
    </source>
</reference>
<proteinExistence type="predicted"/>
<keyword evidence="2" id="KW-1185">Reference proteome</keyword>